<dbReference type="EMBL" id="CP027850">
    <property type="protein sequence ID" value="AVQ02313.1"/>
    <property type="molecule type" value="Genomic_DNA"/>
</dbReference>
<feature type="compositionally biased region" description="Basic and acidic residues" evidence="1">
    <location>
        <begin position="1"/>
        <end position="12"/>
    </location>
</feature>
<sequence length="62" mass="6925">MGKGRGWGDRRAGGRALYRPLSSPPLPLPIKGRDVFHRLHAVSRRRDGKGRGAPDIRPEKIE</sequence>
<reference evidence="2 3" key="1">
    <citation type="journal article" date="2015" name="Biotechnol. Bioeng.">
        <title>Genome sequence and phenotypic characterization of Caulobacter segnis.</title>
        <authorList>
            <person name="Patel S."/>
            <person name="Fletcher B."/>
            <person name="Scott D.C."/>
            <person name="Ely B."/>
        </authorList>
    </citation>
    <scope>NUCLEOTIDE SEQUENCE [LARGE SCALE GENOMIC DNA]</scope>
    <source>
        <strain evidence="2 3">TK0059</strain>
    </source>
</reference>
<accession>A0ABM6THP0</accession>
<gene>
    <name evidence="2" type="ORF">B7G68_10910</name>
</gene>
<organism evidence="2 3">
    <name type="scientific">Caulobacter segnis</name>
    <dbReference type="NCBI Taxonomy" id="88688"/>
    <lineage>
        <taxon>Bacteria</taxon>
        <taxon>Pseudomonadati</taxon>
        <taxon>Pseudomonadota</taxon>
        <taxon>Alphaproteobacteria</taxon>
        <taxon>Caulobacterales</taxon>
        <taxon>Caulobacteraceae</taxon>
        <taxon>Caulobacter</taxon>
    </lineage>
</organism>
<feature type="compositionally biased region" description="Basic and acidic residues" evidence="1">
    <location>
        <begin position="49"/>
        <end position="62"/>
    </location>
</feature>
<feature type="region of interest" description="Disordered" evidence="1">
    <location>
        <begin position="1"/>
        <end position="29"/>
    </location>
</feature>
<proteinExistence type="predicted"/>
<evidence type="ECO:0000313" key="3">
    <source>
        <dbReference type="Proteomes" id="UP000240527"/>
    </source>
</evidence>
<keyword evidence="3" id="KW-1185">Reference proteome</keyword>
<evidence type="ECO:0000256" key="1">
    <source>
        <dbReference type="SAM" id="MobiDB-lite"/>
    </source>
</evidence>
<name>A0ABM6THP0_9CAUL</name>
<dbReference type="Proteomes" id="UP000240527">
    <property type="component" value="Chromosome"/>
</dbReference>
<feature type="region of interest" description="Disordered" evidence="1">
    <location>
        <begin position="41"/>
        <end position="62"/>
    </location>
</feature>
<evidence type="ECO:0000313" key="2">
    <source>
        <dbReference type="EMBL" id="AVQ02313.1"/>
    </source>
</evidence>
<protein>
    <submittedName>
        <fullName evidence="2">Uncharacterized protein</fullName>
    </submittedName>
</protein>